<evidence type="ECO:0000256" key="2">
    <source>
        <dbReference type="ARBA" id="ARBA00012251"/>
    </source>
</evidence>
<dbReference type="CDD" id="cd20335">
    <property type="entry name" value="BRcat_RBR"/>
    <property type="match status" value="1"/>
</dbReference>
<dbReference type="InterPro" id="IPR031127">
    <property type="entry name" value="E3_UB_ligase_RBR"/>
</dbReference>
<dbReference type="PROSITE" id="PS50089">
    <property type="entry name" value="ZF_RING_2"/>
    <property type="match status" value="1"/>
</dbReference>
<name>A0A8H4QIW6_9AGAR</name>
<feature type="zinc finger region" description="C3H1-type" evidence="9">
    <location>
        <begin position="10"/>
        <end position="38"/>
    </location>
</feature>
<dbReference type="InterPro" id="IPR036855">
    <property type="entry name" value="Znf_CCCH_sf"/>
</dbReference>
<evidence type="ECO:0000256" key="8">
    <source>
        <dbReference type="ARBA" id="ARBA00022833"/>
    </source>
</evidence>
<dbReference type="InterPro" id="IPR002867">
    <property type="entry name" value="IBR_dom"/>
</dbReference>
<feature type="domain" description="RING-type" evidence="13">
    <location>
        <begin position="736"/>
        <end position="948"/>
    </location>
</feature>
<evidence type="ECO:0000256" key="7">
    <source>
        <dbReference type="ARBA" id="ARBA00022786"/>
    </source>
</evidence>
<dbReference type="InterPro" id="IPR012677">
    <property type="entry name" value="Nucleotide-bd_a/b_plait_sf"/>
</dbReference>
<organism evidence="14 15">
    <name type="scientific">Agrocybe pediades</name>
    <dbReference type="NCBI Taxonomy" id="84607"/>
    <lineage>
        <taxon>Eukaryota</taxon>
        <taxon>Fungi</taxon>
        <taxon>Dikarya</taxon>
        <taxon>Basidiomycota</taxon>
        <taxon>Agaricomycotina</taxon>
        <taxon>Agaricomycetes</taxon>
        <taxon>Agaricomycetidae</taxon>
        <taxon>Agaricales</taxon>
        <taxon>Agaricineae</taxon>
        <taxon>Strophariaceae</taxon>
        <taxon>Agrocybe</taxon>
    </lineage>
</organism>
<keyword evidence="6 9" id="KW-0863">Zinc-finger</keyword>
<evidence type="ECO:0000259" key="12">
    <source>
        <dbReference type="PROSITE" id="PS50103"/>
    </source>
</evidence>
<comment type="catalytic activity">
    <reaction evidence="1">
        <text>[E2 ubiquitin-conjugating enzyme]-S-ubiquitinyl-L-cysteine + [acceptor protein]-L-lysine = [E2 ubiquitin-conjugating enzyme]-L-cysteine + [acceptor protein]-N(6)-ubiquitinyl-L-lysine.</text>
        <dbReference type="EC" id="2.3.2.31"/>
    </reaction>
</comment>
<dbReference type="GO" id="GO:0061630">
    <property type="term" value="F:ubiquitin protein ligase activity"/>
    <property type="evidence" value="ECO:0007669"/>
    <property type="project" value="UniProtKB-EC"/>
</dbReference>
<evidence type="ECO:0000259" key="11">
    <source>
        <dbReference type="PROSITE" id="PS50089"/>
    </source>
</evidence>
<dbReference type="Proteomes" id="UP000521872">
    <property type="component" value="Unassembled WGS sequence"/>
</dbReference>
<reference evidence="14 15" key="1">
    <citation type="submission" date="2019-12" db="EMBL/GenBank/DDBJ databases">
        <authorList>
            <person name="Floudas D."/>
            <person name="Bentzer J."/>
            <person name="Ahren D."/>
            <person name="Johansson T."/>
            <person name="Persson P."/>
            <person name="Tunlid A."/>
        </authorList>
    </citation>
    <scope>NUCLEOTIDE SEQUENCE [LARGE SCALE GENOMIC DNA]</scope>
    <source>
        <strain evidence="14 15">CBS 102.39</strain>
    </source>
</reference>
<keyword evidence="7" id="KW-0833">Ubl conjugation pathway</keyword>
<dbReference type="Pfam" id="PF14608">
    <property type="entry name" value="zf-CCCH_2"/>
    <property type="match status" value="1"/>
</dbReference>
<evidence type="ECO:0000256" key="5">
    <source>
        <dbReference type="ARBA" id="ARBA00022737"/>
    </source>
</evidence>
<dbReference type="SUPFAM" id="SSF57850">
    <property type="entry name" value="RING/U-box"/>
    <property type="match status" value="3"/>
</dbReference>
<dbReference type="InterPro" id="IPR041367">
    <property type="entry name" value="Znf-CCCH_4"/>
</dbReference>
<evidence type="ECO:0000259" key="13">
    <source>
        <dbReference type="PROSITE" id="PS51873"/>
    </source>
</evidence>
<dbReference type="CDD" id="cd22265">
    <property type="entry name" value="UDM1_RNF168"/>
    <property type="match status" value="1"/>
</dbReference>
<dbReference type="SUPFAM" id="SSF54928">
    <property type="entry name" value="RNA-binding domain, RBD"/>
    <property type="match status" value="1"/>
</dbReference>
<sequence>MSTSTNGAGMSKTKPCRLWAAQGRCRFGSNCKFSHDLVRIVENEVDDAVRHVEDTHNLHGPSASIPSVLTPANLQPKMKMGICKEWKAKRQCPMGTQCQFNHPNTLDGAGSDQGHFSNVGGRSGQAKKSTSKGKGPLGRPVEFQQQPTILSLEQLQEMVLEKKRRRESLAIEEQLREQQRIAKLQEVKEEQERLQLARKAESERREHQERLAREAAAKEEQERRQEQQAREATVIEQCIILDSSLVTFAAGLNILHVIPGFDLCKIVIKNLPADARRQEIADLFTQQGLQTHDFHITQYPTATSPDAVVLVNEEYGQAIAAGLEGIDFRGVALSFVMSENAIDTGMGEAANKLPFVLVSWDAPSDTVIATYTSMEEARNKVGELNMKNWRGRQIRVFMNQPPPGSSAARHFFNPASIKILGLPYGTSIDYELFGFLGSTNVRKLKSAIFDFPTSFDTIRRILSLCDGVQMDTYEIMNNGDRGEAKVRVEFVEWEDAKLAHTSVLRMFAGPPKFRPWVPQQPLRYTIKIPRQQYDAQKRQWDELSEKKKDVDAYVQAKIGARGDVFVQVLGQDKKAIGTLKVRVERMVAGEKLDSATCWHSSFMSVEGRRFLNRIYEQKKVSIRHDFKSKSLRAYGEPRRIEEARGMVQQEVERLSQNEITRDIFGRGSVGFFVREGLGKLTELLGDGNVKLDLASRPCKITVKGGEEAKHHLQRLLEESRAKAAFHEGAGLPNFGVTETCPICMDEVSNPEELACGHTYCSGCLKLFLTSAADGKKFPIVCIANDASCNVPLSIPFIRRFLPVQAFQGLVEAAFLLHLDQHAQELKYCTTPDCKQIYRHRTDVAVLKCPSCFSTICAACDEDAHEDMTCAERRLHSNPEEQERLNNALATANGYKKCPQCSIWIEKTEGCNHMTCKCGAHICWRCMGIFSVNEIYEHMNTVHNGIYEREPPAMNPNNEANFVAEQVRAMNELERQRNARARVHDYNYNNLRIGGRPVPPPPPPPRPAVIHRVECAGPAPARAPPPRPAGILRMEYAAPAQARPPPPPPRPVGILRVENALPRVPPAENWAEQQERRARELRQAAEERRIQEERRQRQEELNRQARRENRGGFFNNCVVM</sequence>
<evidence type="ECO:0000313" key="14">
    <source>
        <dbReference type="EMBL" id="KAF4611182.1"/>
    </source>
</evidence>
<dbReference type="SUPFAM" id="SSF90229">
    <property type="entry name" value="CCCH zinc finger"/>
    <property type="match status" value="2"/>
</dbReference>
<dbReference type="PROSITE" id="PS51873">
    <property type="entry name" value="TRIAD"/>
    <property type="match status" value="1"/>
</dbReference>
<dbReference type="InterPro" id="IPR035979">
    <property type="entry name" value="RBD_domain_sf"/>
</dbReference>
<dbReference type="InterPro" id="IPR001841">
    <property type="entry name" value="Znf_RING"/>
</dbReference>
<dbReference type="Gene3D" id="3.30.70.330">
    <property type="match status" value="1"/>
</dbReference>
<dbReference type="SMART" id="SM00647">
    <property type="entry name" value="IBR"/>
    <property type="match status" value="2"/>
</dbReference>
<dbReference type="EC" id="2.3.2.31" evidence="2"/>
<dbReference type="InterPro" id="IPR000571">
    <property type="entry name" value="Znf_CCCH"/>
</dbReference>
<dbReference type="PANTHER" id="PTHR11685">
    <property type="entry name" value="RBR FAMILY RING FINGER AND IBR DOMAIN-CONTAINING"/>
    <property type="match status" value="1"/>
</dbReference>
<feature type="domain" description="RING-type" evidence="11">
    <location>
        <begin position="740"/>
        <end position="781"/>
    </location>
</feature>
<keyword evidence="3" id="KW-0808">Transferase</keyword>
<dbReference type="Gene3D" id="3.30.40.10">
    <property type="entry name" value="Zinc/RING finger domain, C3HC4 (zinc finger)"/>
    <property type="match status" value="1"/>
</dbReference>
<evidence type="ECO:0000313" key="15">
    <source>
        <dbReference type="Proteomes" id="UP000521872"/>
    </source>
</evidence>
<protein>
    <recommendedName>
        <fullName evidence="2">RBR-type E3 ubiquitin transferase</fullName>
        <ecNumber evidence="2">2.3.2.31</ecNumber>
    </recommendedName>
</protein>
<evidence type="ECO:0000256" key="1">
    <source>
        <dbReference type="ARBA" id="ARBA00001798"/>
    </source>
</evidence>
<evidence type="ECO:0000256" key="9">
    <source>
        <dbReference type="PROSITE-ProRule" id="PRU00723"/>
    </source>
</evidence>
<dbReference type="InterPro" id="IPR027370">
    <property type="entry name" value="Znf-RING_euk"/>
</dbReference>
<feature type="compositionally biased region" description="Basic and acidic residues" evidence="10">
    <location>
        <begin position="1072"/>
        <end position="1102"/>
    </location>
</feature>
<dbReference type="InterPro" id="IPR013083">
    <property type="entry name" value="Znf_RING/FYVE/PHD"/>
</dbReference>
<feature type="domain" description="C3H1-type" evidence="12">
    <location>
        <begin position="77"/>
        <end position="105"/>
    </location>
</feature>
<dbReference type="EMBL" id="JAACJL010000058">
    <property type="protein sequence ID" value="KAF4611182.1"/>
    <property type="molecule type" value="Genomic_DNA"/>
</dbReference>
<feature type="zinc finger region" description="C3H1-type" evidence="9">
    <location>
        <begin position="77"/>
        <end position="105"/>
    </location>
</feature>
<dbReference type="PROSITE" id="PS50103">
    <property type="entry name" value="ZF_C3H1"/>
    <property type="match status" value="2"/>
</dbReference>
<feature type="region of interest" description="Disordered" evidence="10">
    <location>
        <begin position="103"/>
        <end position="143"/>
    </location>
</feature>
<dbReference type="GO" id="GO:0016567">
    <property type="term" value="P:protein ubiquitination"/>
    <property type="evidence" value="ECO:0007669"/>
    <property type="project" value="InterPro"/>
</dbReference>
<feature type="domain" description="C3H1-type" evidence="12">
    <location>
        <begin position="10"/>
        <end position="38"/>
    </location>
</feature>
<evidence type="ECO:0000256" key="10">
    <source>
        <dbReference type="SAM" id="MobiDB-lite"/>
    </source>
</evidence>
<dbReference type="InterPro" id="IPR017907">
    <property type="entry name" value="Znf_RING_CS"/>
</dbReference>
<dbReference type="Pfam" id="PF01485">
    <property type="entry name" value="IBR"/>
    <property type="match status" value="2"/>
</dbReference>
<evidence type="ECO:0000256" key="6">
    <source>
        <dbReference type="ARBA" id="ARBA00022771"/>
    </source>
</evidence>
<dbReference type="GO" id="GO:0008270">
    <property type="term" value="F:zinc ion binding"/>
    <property type="evidence" value="ECO:0007669"/>
    <property type="project" value="UniProtKB-KW"/>
</dbReference>
<evidence type="ECO:0000256" key="3">
    <source>
        <dbReference type="ARBA" id="ARBA00022679"/>
    </source>
</evidence>
<dbReference type="AlphaFoldDB" id="A0A8H4QIW6"/>
<feature type="region of interest" description="Disordered" evidence="10">
    <location>
        <begin position="197"/>
        <end position="225"/>
    </location>
</feature>
<dbReference type="Gene3D" id="4.10.1000.10">
    <property type="entry name" value="Zinc finger, CCCH-type"/>
    <property type="match status" value="1"/>
</dbReference>
<dbReference type="Gene3D" id="1.20.120.1750">
    <property type="match status" value="1"/>
</dbReference>
<proteinExistence type="predicted"/>
<dbReference type="GO" id="GO:0003676">
    <property type="term" value="F:nucleic acid binding"/>
    <property type="evidence" value="ECO:0007669"/>
    <property type="project" value="InterPro"/>
</dbReference>
<dbReference type="Pfam" id="PF18044">
    <property type="entry name" value="zf-CCCH_4"/>
    <property type="match status" value="1"/>
</dbReference>
<keyword evidence="8 9" id="KW-0862">Zinc</keyword>
<keyword evidence="4 9" id="KW-0479">Metal-binding</keyword>
<comment type="caution">
    <text evidence="14">The sequence shown here is derived from an EMBL/GenBank/DDBJ whole genome shotgun (WGS) entry which is preliminary data.</text>
</comment>
<evidence type="ECO:0000256" key="4">
    <source>
        <dbReference type="ARBA" id="ARBA00022723"/>
    </source>
</evidence>
<keyword evidence="5" id="KW-0677">Repeat</keyword>
<keyword evidence="15" id="KW-1185">Reference proteome</keyword>
<accession>A0A8H4QIW6</accession>
<dbReference type="Pfam" id="PF13445">
    <property type="entry name" value="zf-RING_UBOX"/>
    <property type="match status" value="1"/>
</dbReference>
<feature type="region of interest" description="Disordered" evidence="10">
    <location>
        <begin position="1065"/>
        <end position="1102"/>
    </location>
</feature>
<dbReference type="PROSITE" id="PS00518">
    <property type="entry name" value="ZF_RING_1"/>
    <property type="match status" value="1"/>
</dbReference>
<gene>
    <name evidence="14" type="ORF">D9613_007285</name>
</gene>
<dbReference type="InterPro" id="IPR044066">
    <property type="entry name" value="TRIAD_supradom"/>
</dbReference>
<dbReference type="SMART" id="SM00356">
    <property type="entry name" value="ZnF_C3H1"/>
    <property type="match status" value="2"/>
</dbReference>